<dbReference type="PANTHER" id="PTHR45641">
    <property type="entry name" value="TETRATRICOPEPTIDE REPEAT PROTEIN (AFU_ORTHOLOGUE AFUA_6G03870)"/>
    <property type="match status" value="1"/>
</dbReference>
<name>A0A848IY61_9BACT</name>
<dbReference type="GO" id="GO:0000155">
    <property type="term" value="F:phosphorelay sensor kinase activity"/>
    <property type="evidence" value="ECO:0007669"/>
    <property type="project" value="InterPro"/>
</dbReference>
<dbReference type="AlphaFoldDB" id="A0A848IY61"/>
<dbReference type="SMART" id="SM00028">
    <property type="entry name" value="TPR"/>
    <property type="match status" value="5"/>
</dbReference>
<keyword evidence="2 3" id="KW-0802">TPR repeat</keyword>
<keyword evidence="4" id="KW-0175">Coiled coil</keyword>
<dbReference type="InterPro" id="IPR036097">
    <property type="entry name" value="HisK_dim/P_sf"/>
</dbReference>
<keyword evidence="6" id="KW-0418">Kinase</keyword>
<dbReference type="SUPFAM" id="SSF48452">
    <property type="entry name" value="TPR-like"/>
    <property type="match status" value="2"/>
</dbReference>
<feature type="repeat" description="TPR" evidence="3">
    <location>
        <begin position="146"/>
        <end position="179"/>
    </location>
</feature>
<dbReference type="PANTHER" id="PTHR45641:SF1">
    <property type="entry name" value="AAA+ ATPASE DOMAIN-CONTAINING PROTEIN"/>
    <property type="match status" value="1"/>
</dbReference>
<evidence type="ECO:0000256" key="1">
    <source>
        <dbReference type="ARBA" id="ARBA00022737"/>
    </source>
</evidence>
<evidence type="ECO:0000256" key="4">
    <source>
        <dbReference type="SAM" id="Coils"/>
    </source>
</evidence>
<sequence>MNFIVFGQEDFLGLTSNKDSKVLVNEIDSLNKLAFKTVISDPKKGREIAYKANELSLAIYYPKGLARSYSIIGNSYWSVGVYDVALKNYYESIKIYDSINDIIGVANSYNNIGEVFRQQEKYDKALEYLTLALDTYNKSERKTPPIILFNNLGESLIELGQYDSAEFYFRKIINLEGTDNETKRKIAYGYHNMARTNFHKQNYHTGLNCIKKAIDIRTEINDVRGLSTSYSLQGDLYASIYHFNTVNSYHKSLSIASKINALDLQKDVYKKLSSFYEKHEEYDSSLIYYKKLMDINARLFDIEKSNKVTELTAKYQSEKKDQEFLLLKKQNAMVADTNKSQRQFILIIGSIGLIMLISLIKLFFNHKKIRKYNEELSEKNKEIKIQHEEIEVQAEELKSLNEMQSMLNYDLEKKINDRTSELREMNRTLAKYAFYNAHKLRAPVASILGLVDLILRSDLTSKEYELVINLKKSADNLDATVHEIKDILEDEERKKQIKENELE</sequence>
<feature type="coiled-coil region" evidence="4">
    <location>
        <begin position="474"/>
        <end position="501"/>
    </location>
</feature>
<comment type="caution">
    <text evidence="6">The sequence shown here is derived from an EMBL/GenBank/DDBJ whole genome shotgun (WGS) entry which is preliminary data.</text>
</comment>
<evidence type="ECO:0000256" key="2">
    <source>
        <dbReference type="ARBA" id="ARBA00022803"/>
    </source>
</evidence>
<dbReference type="RefSeq" id="WP_169677794.1">
    <property type="nucleotide sequence ID" value="NZ_JABBNU010000001.1"/>
</dbReference>
<evidence type="ECO:0000256" key="3">
    <source>
        <dbReference type="PROSITE-ProRule" id="PRU00339"/>
    </source>
</evidence>
<keyword evidence="5" id="KW-0812">Transmembrane</keyword>
<keyword evidence="7" id="KW-1185">Reference proteome</keyword>
<dbReference type="Proteomes" id="UP000559010">
    <property type="component" value="Unassembled WGS sequence"/>
</dbReference>
<dbReference type="InterPro" id="IPR011990">
    <property type="entry name" value="TPR-like_helical_dom_sf"/>
</dbReference>
<keyword evidence="5" id="KW-1133">Transmembrane helix</keyword>
<dbReference type="Gene3D" id="1.10.287.130">
    <property type="match status" value="1"/>
</dbReference>
<evidence type="ECO:0000313" key="6">
    <source>
        <dbReference type="EMBL" id="NMM47184.1"/>
    </source>
</evidence>
<keyword evidence="5" id="KW-0472">Membrane</keyword>
<evidence type="ECO:0000313" key="7">
    <source>
        <dbReference type="Proteomes" id="UP000559010"/>
    </source>
</evidence>
<feature type="repeat" description="TPR" evidence="3">
    <location>
        <begin position="106"/>
        <end position="139"/>
    </location>
</feature>
<dbReference type="Pfam" id="PF13181">
    <property type="entry name" value="TPR_8"/>
    <property type="match status" value="1"/>
</dbReference>
<dbReference type="InterPro" id="IPR019734">
    <property type="entry name" value="TPR_rpt"/>
</dbReference>
<organism evidence="6 7">
    <name type="scientific">Marinigracilibium pacificum</name>
    <dbReference type="NCBI Taxonomy" id="2729599"/>
    <lineage>
        <taxon>Bacteria</taxon>
        <taxon>Pseudomonadati</taxon>
        <taxon>Bacteroidota</taxon>
        <taxon>Cytophagia</taxon>
        <taxon>Cytophagales</taxon>
        <taxon>Flammeovirgaceae</taxon>
        <taxon>Marinigracilibium</taxon>
    </lineage>
</organism>
<dbReference type="EMBL" id="JABBNU010000001">
    <property type="protein sequence ID" value="NMM47184.1"/>
    <property type="molecule type" value="Genomic_DNA"/>
</dbReference>
<dbReference type="Pfam" id="PF13424">
    <property type="entry name" value="TPR_12"/>
    <property type="match status" value="1"/>
</dbReference>
<feature type="coiled-coil region" evidence="4">
    <location>
        <begin position="369"/>
        <end position="403"/>
    </location>
</feature>
<dbReference type="PROSITE" id="PS50005">
    <property type="entry name" value="TPR"/>
    <property type="match status" value="2"/>
</dbReference>
<dbReference type="SUPFAM" id="SSF47384">
    <property type="entry name" value="Homodimeric domain of signal transducing histidine kinase"/>
    <property type="match status" value="1"/>
</dbReference>
<dbReference type="Gene3D" id="1.25.40.10">
    <property type="entry name" value="Tetratricopeptide repeat domain"/>
    <property type="match status" value="2"/>
</dbReference>
<keyword evidence="6" id="KW-0808">Transferase</keyword>
<protein>
    <submittedName>
        <fullName evidence="6">Sensor histidine kinase</fullName>
    </submittedName>
</protein>
<proteinExistence type="predicted"/>
<accession>A0A848IY61</accession>
<reference evidence="6 7" key="1">
    <citation type="submission" date="2020-04" db="EMBL/GenBank/DDBJ databases">
        <title>Flammeovirgaceae bacterium KN852 isolated from deep sea.</title>
        <authorList>
            <person name="Zhang D.-C."/>
        </authorList>
    </citation>
    <scope>NUCLEOTIDE SEQUENCE [LARGE SCALE GENOMIC DNA]</scope>
    <source>
        <strain evidence="6 7">KN852</strain>
    </source>
</reference>
<evidence type="ECO:0000256" key="5">
    <source>
        <dbReference type="SAM" id="Phobius"/>
    </source>
</evidence>
<gene>
    <name evidence="6" type="ORF">HH304_02140</name>
</gene>
<keyword evidence="1" id="KW-0677">Repeat</keyword>
<feature type="transmembrane region" description="Helical" evidence="5">
    <location>
        <begin position="344"/>
        <end position="364"/>
    </location>
</feature>